<feature type="compositionally biased region" description="Basic and acidic residues" evidence="1">
    <location>
        <begin position="100"/>
        <end position="111"/>
    </location>
</feature>
<dbReference type="Pfam" id="PF10157">
    <property type="entry name" value="BORCS6"/>
    <property type="match status" value="1"/>
</dbReference>
<keyword evidence="4" id="KW-1185">Reference proteome</keyword>
<accession>A0AA88YCV7</accession>
<organism evidence="3 4">
    <name type="scientific">Pinctada imbricata</name>
    <name type="common">Atlantic pearl-oyster</name>
    <name type="synonym">Pinctada martensii</name>
    <dbReference type="NCBI Taxonomy" id="66713"/>
    <lineage>
        <taxon>Eukaryota</taxon>
        <taxon>Metazoa</taxon>
        <taxon>Spiralia</taxon>
        <taxon>Lophotrochozoa</taxon>
        <taxon>Mollusca</taxon>
        <taxon>Bivalvia</taxon>
        <taxon>Autobranchia</taxon>
        <taxon>Pteriomorphia</taxon>
        <taxon>Pterioida</taxon>
        <taxon>Pterioidea</taxon>
        <taxon>Pteriidae</taxon>
        <taxon>Pinctada</taxon>
    </lineage>
</organism>
<dbReference type="GO" id="GO:0099078">
    <property type="term" value="C:BORC complex"/>
    <property type="evidence" value="ECO:0007669"/>
    <property type="project" value="TreeGrafter"/>
</dbReference>
<feature type="compositionally biased region" description="Polar residues" evidence="1">
    <location>
        <begin position="72"/>
        <end position="82"/>
    </location>
</feature>
<feature type="compositionally biased region" description="Low complexity" evidence="1">
    <location>
        <begin position="236"/>
        <end position="252"/>
    </location>
</feature>
<reference evidence="3" key="1">
    <citation type="submission" date="2019-08" db="EMBL/GenBank/DDBJ databases">
        <title>The improved chromosome-level genome for the pearl oyster Pinctada fucata martensii using PacBio sequencing and Hi-C.</title>
        <authorList>
            <person name="Zheng Z."/>
        </authorList>
    </citation>
    <scope>NUCLEOTIDE SEQUENCE</scope>
    <source>
        <strain evidence="3">ZZ-2019</strain>
        <tissue evidence="3">Adductor muscle</tissue>
    </source>
</reference>
<sequence>MESEKLGSKSANDVGIVESGKDEGKKDPSSVGQRLGSVGSSESSDGTVTTVTKVHRKDWESATCSSDDRSTDTLNDISSQEDSSPEKQCIVGNEFLLKNTIEDGTKDEKDNNNGNGDVTAARPESLSLPCPLQHLEKRRTQSDSTTKMHKSYTGAIEIPNKDSEFENIEETLLSKSMPHGAIIHRQGDLFEFVAEDLQEKIRRSSPLTKTESSGLSSRASSLRSLSSISSNSSAVATSAMSRSPSSQFQQSPTEIPPIDPMAVVELEMQARKVADSIDLLMGNLKSNLYKMSAITVGCLDAYKTSVDTTCDSVDSSIKSMYALMAKCEELSNSMKPVYKLANQMYPLKRQFTFVNF</sequence>
<dbReference type="InterPro" id="IPR046465">
    <property type="entry name" value="BORCS6_C"/>
</dbReference>
<gene>
    <name evidence="3" type="ORF">FSP39_010897</name>
</gene>
<feature type="compositionally biased region" description="Basic and acidic residues" evidence="1">
    <location>
        <begin position="19"/>
        <end position="28"/>
    </location>
</feature>
<name>A0AA88YCV7_PINIB</name>
<feature type="region of interest" description="Disordered" evidence="1">
    <location>
        <begin position="236"/>
        <end position="256"/>
    </location>
</feature>
<dbReference type="PANTHER" id="PTHR13440">
    <property type="entry name" value="BLOC-1 RELATED COMPLEX SUBUNIT 6"/>
    <property type="match status" value="1"/>
</dbReference>
<evidence type="ECO:0000256" key="1">
    <source>
        <dbReference type="SAM" id="MobiDB-lite"/>
    </source>
</evidence>
<proteinExistence type="predicted"/>
<protein>
    <recommendedName>
        <fullName evidence="2">BLOC-1-related complex subunit 6 C-terminal helix domain-containing protein</fullName>
    </recommendedName>
</protein>
<dbReference type="EMBL" id="VSWD01000005">
    <property type="protein sequence ID" value="KAK3102373.1"/>
    <property type="molecule type" value="Genomic_DNA"/>
</dbReference>
<dbReference type="PANTHER" id="PTHR13440:SF7">
    <property type="entry name" value="BLOC-1 RELATED COMPLEX SUBUNIT 6"/>
    <property type="match status" value="1"/>
</dbReference>
<feature type="region of interest" description="Disordered" evidence="1">
    <location>
        <begin position="1"/>
        <end position="88"/>
    </location>
</feature>
<dbReference type="AlphaFoldDB" id="A0AA88YCV7"/>
<dbReference type="GO" id="GO:0032418">
    <property type="term" value="P:lysosome localization"/>
    <property type="evidence" value="ECO:0007669"/>
    <property type="project" value="TreeGrafter"/>
</dbReference>
<evidence type="ECO:0000259" key="2">
    <source>
        <dbReference type="Pfam" id="PF10157"/>
    </source>
</evidence>
<evidence type="ECO:0000313" key="3">
    <source>
        <dbReference type="EMBL" id="KAK3102373.1"/>
    </source>
</evidence>
<feature type="domain" description="BLOC-1-related complex subunit 6 C-terminal helix" evidence="2">
    <location>
        <begin position="256"/>
        <end position="350"/>
    </location>
</feature>
<dbReference type="InterPro" id="IPR019314">
    <property type="entry name" value="BORCS6"/>
</dbReference>
<dbReference type="Proteomes" id="UP001186944">
    <property type="component" value="Unassembled WGS sequence"/>
</dbReference>
<feature type="region of interest" description="Disordered" evidence="1">
    <location>
        <begin position="100"/>
        <end position="148"/>
    </location>
</feature>
<comment type="caution">
    <text evidence="3">The sequence shown here is derived from an EMBL/GenBank/DDBJ whole genome shotgun (WGS) entry which is preliminary data.</text>
</comment>
<feature type="compositionally biased region" description="Polar residues" evidence="1">
    <location>
        <begin position="38"/>
        <end position="52"/>
    </location>
</feature>
<evidence type="ECO:0000313" key="4">
    <source>
        <dbReference type="Proteomes" id="UP001186944"/>
    </source>
</evidence>